<dbReference type="EMBL" id="CAKKLH010000326">
    <property type="protein sequence ID" value="CAH0112487.1"/>
    <property type="molecule type" value="Genomic_DNA"/>
</dbReference>
<keyword evidence="8" id="KW-0520">NAD</keyword>
<dbReference type="GO" id="GO:0046872">
    <property type="term" value="F:metal ion binding"/>
    <property type="evidence" value="ECO:0007669"/>
    <property type="project" value="UniProtKB-KW"/>
</dbReference>
<comment type="caution">
    <text evidence="13">The sequence shown here is derived from an EMBL/GenBank/DDBJ whole genome shotgun (WGS) entry which is preliminary data.</text>
</comment>
<feature type="region of interest" description="Disordered" evidence="11">
    <location>
        <begin position="559"/>
        <end position="602"/>
    </location>
</feature>
<evidence type="ECO:0000256" key="8">
    <source>
        <dbReference type="ARBA" id="ARBA00023027"/>
    </source>
</evidence>
<dbReference type="GO" id="GO:0005637">
    <property type="term" value="C:nuclear inner membrane"/>
    <property type="evidence" value="ECO:0007669"/>
    <property type="project" value="TreeGrafter"/>
</dbReference>
<dbReference type="GO" id="GO:0002039">
    <property type="term" value="F:p53 binding"/>
    <property type="evidence" value="ECO:0007669"/>
    <property type="project" value="TreeGrafter"/>
</dbReference>
<feature type="binding site" evidence="10">
    <location>
        <position position="336"/>
    </location>
    <ligand>
        <name>Zn(2+)</name>
        <dbReference type="ChEBI" id="CHEBI:29105"/>
    </ligand>
</feature>
<dbReference type="GO" id="GO:0005654">
    <property type="term" value="C:nucleoplasm"/>
    <property type="evidence" value="ECO:0007669"/>
    <property type="project" value="TreeGrafter"/>
</dbReference>
<dbReference type="PANTHER" id="PTHR11085">
    <property type="entry name" value="NAD-DEPENDENT PROTEIN DEACYLASE SIRTUIN-5, MITOCHONDRIAL-RELATED"/>
    <property type="match status" value="1"/>
</dbReference>
<dbReference type="InterPro" id="IPR003000">
    <property type="entry name" value="Sirtuin"/>
</dbReference>
<evidence type="ECO:0000256" key="11">
    <source>
        <dbReference type="SAM" id="MobiDB-lite"/>
    </source>
</evidence>
<feature type="compositionally biased region" description="Acidic residues" evidence="11">
    <location>
        <begin position="94"/>
        <end position="104"/>
    </location>
</feature>
<evidence type="ECO:0000259" key="12">
    <source>
        <dbReference type="PROSITE" id="PS50305"/>
    </source>
</evidence>
<organism evidence="13 14">
    <name type="scientific">Daphnia galeata</name>
    <dbReference type="NCBI Taxonomy" id="27404"/>
    <lineage>
        <taxon>Eukaryota</taxon>
        <taxon>Metazoa</taxon>
        <taxon>Ecdysozoa</taxon>
        <taxon>Arthropoda</taxon>
        <taxon>Crustacea</taxon>
        <taxon>Branchiopoda</taxon>
        <taxon>Diplostraca</taxon>
        <taxon>Cladocera</taxon>
        <taxon>Anomopoda</taxon>
        <taxon>Daphniidae</taxon>
        <taxon>Daphnia</taxon>
    </lineage>
</organism>
<feature type="region of interest" description="Disordered" evidence="11">
    <location>
        <begin position="480"/>
        <end position="512"/>
    </location>
</feature>
<evidence type="ECO:0000256" key="1">
    <source>
        <dbReference type="ARBA" id="ARBA00001947"/>
    </source>
</evidence>
<dbReference type="OrthoDB" id="424302at2759"/>
<protein>
    <recommendedName>
        <fullName evidence="4">protein acetyllysine N-acetyltransferase</fullName>
        <ecNumber evidence="4">2.3.1.286</ecNumber>
    </recommendedName>
</protein>
<keyword evidence="5" id="KW-0808">Transferase</keyword>
<dbReference type="Gene3D" id="3.40.50.1220">
    <property type="entry name" value="TPP-binding domain"/>
    <property type="match status" value="1"/>
</dbReference>
<name>A0A8J2S1I0_9CRUS</name>
<dbReference type="Gene3D" id="3.30.1600.10">
    <property type="entry name" value="SIR2/SIRT2 'Small Domain"/>
    <property type="match status" value="1"/>
</dbReference>
<dbReference type="InterPro" id="IPR026590">
    <property type="entry name" value="Ssirtuin_cat_dom"/>
</dbReference>
<dbReference type="AlphaFoldDB" id="A0A8J2S1I0"/>
<keyword evidence="6 10" id="KW-0479">Metal-binding</keyword>
<evidence type="ECO:0000313" key="14">
    <source>
        <dbReference type="Proteomes" id="UP000789390"/>
    </source>
</evidence>
<evidence type="ECO:0000256" key="9">
    <source>
        <dbReference type="ARBA" id="ARBA00023242"/>
    </source>
</evidence>
<sequence>MADEQGENFHSPVKRSRTLLPIDISQSFIDGQQLSNDAAQLGSCEMFNAGDSGFSELTSLASSEDENLTNDIPSTSYALPVIQDADDSMGNLEKDDDTSSDSDVSDISGLSDLSNHDWEPSSGTMSWVQQQMLLGTNPRTILNELVPNDAQIPTHLDDVTLWKIIVNIVSEPPRRERLRHINAITDAVRLLRSCKKILVLTGAGVSVSCGIPDFRSRDGIYARLAVDFPDLPDPQAMFDIHYFRKDPRPFFKFARDLWPGQFTPSKCHKFIRLLEKQNKLLRNYTQNIDTLEQQADIERVIQCHGSFATATCLRCQHRVPSNEIEKDIMEQRIPLCPKCSDVSKNEEEASTSSSVALSAQPIMKPDIVFFGEGMPDEFHRAMVLDKEECDLIIVIGSSLKVRPVALIPCALPNHVPQILINREPLRHMVFDVELLGDCDIIVNQLCHLLGTQWKDDICYREPLTEISRLPPRPIPTIAVPAPIFPKRDQDDPLRRDSGMSTGSLEMESTESAEVEAVVTHDMTGWWEPRIKVNLADQLPENTYLAVQPGRYLFPGAELFYDPDEEVESDSDSSSDSSDSSGIDGGDSTQPFTEHGVKRKAMD</sequence>
<keyword evidence="14" id="KW-1185">Reference proteome</keyword>
<comment type="subcellular location">
    <subcellularLocation>
        <location evidence="2">Nucleus</location>
    </subcellularLocation>
</comment>
<feature type="domain" description="Deacetylase sirtuin-type" evidence="12">
    <location>
        <begin position="177"/>
        <end position="452"/>
    </location>
</feature>
<proteinExistence type="inferred from homology"/>
<feature type="region of interest" description="Disordered" evidence="11">
    <location>
        <begin position="87"/>
        <end position="115"/>
    </location>
</feature>
<keyword evidence="7 10" id="KW-0862">Zinc</keyword>
<reference evidence="13" key="1">
    <citation type="submission" date="2021-11" db="EMBL/GenBank/DDBJ databases">
        <authorList>
            <person name="Schell T."/>
        </authorList>
    </citation>
    <scope>NUCLEOTIDE SEQUENCE</scope>
    <source>
        <strain evidence="13">M5</strain>
    </source>
</reference>
<dbReference type="GO" id="GO:0017136">
    <property type="term" value="F:histone deacetylase activity, NAD-dependent"/>
    <property type="evidence" value="ECO:0007669"/>
    <property type="project" value="TreeGrafter"/>
</dbReference>
<evidence type="ECO:0000256" key="3">
    <source>
        <dbReference type="ARBA" id="ARBA00006924"/>
    </source>
</evidence>
<comment type="similarity">
    <text evidence="3">Belongs to the sirtuin family. Class I subfamily.</text>
</comment>
<evidence type="ECO:0000313" key="13">
    <source>
        <dbReference type="EMBL" id="CAH0112487.1"/>
    </source>
</evidence>
<accession>A0A8J2S1I0</accession>
<dbReference type="GO" id="GO:0003714">
    <property type="term" value="F:transcription corepressor activity"/>
    <property type="evidence" value="ECO:0007669"/>
    <property type="project" value="TreeGrafter"/>
</dbReference>
<dbReference type="PROSITE" id="PS50305">
    <property type="entry name" value="SIRTUIN"/>
    <property type="match status" value="1"/>
</dbReference>
<feature type="compositionally biased region" description="Basic and acidic residues" evidence="11">
    <location>
        <begin position="485"/>
        <end position="497"/>
    </location>
</feature>
<evidence type="ECO:0000256" key="4">
    <source>
        <dbReference type="ARBA" id="ARBA00012928"/>
    </source>
</evidence>
<evidence type="ECO:0000256" key="2">
    <source>
        <dbReference type="ARBA" id="ARBA00004123"/>
    </source>
</evidence>
<feature type="binding site" evidence="10">
    <location>
        <position position="315"/>
    </location>
    <ligand>
        <name>Zn(2+)</name>
        <dbReference type="ChEBI" id="CHEBI:29105"/>
    </ligand>
</feature>
<evidence type="ECO:0000256" key="7">
    <source>
        <dbReference type="ARBA" id="ARBA00022833"/>
    </source>
</evidence>
<evidence type="ECO:0000256" key="5">
    <source>
        <dbReference type="ARBA" id="ARBA00022679"/>
    </source>
</evidence>
<keyword evidence="9" id="KW-0539">Nucleus</keyword>
<dbReference type="InterPro" id="IPR050134">
    <property type="entry name" value="NAD-dep_sirtuin_deacylases"/>
</dbReference>
<comment type="cofactor">
    <cofactor evidence="1">
        <name>Zn(2+)</name>
        <dbReference type="ChEBI" id="CHEBI:29105"/>
    </cofactor>
</comment>
<dbReference type="PANTHER" id="PTHR11085:SF9">
    <property type="entry name" value="NAD-DEPENDENT PROTEIN DEACETYLASE SIRTUIN-1"/>
    <property type="match status" value="1"/>
</dbReference>
<feature type="active site" description="Proton acceptor" evidence="10">
    <location>
        <position position="304"/>
    </location>
</feature>
<dbReference type="EC" id="2.3.1.286" evidence="4"/>
<feature type="binding site" evidence="10">
    <location>
        <position position="339"/>
    </location>
    <ligand>
        <name>Zn(2+)</name>
        <dbReference type="ChEBI" id="CHEBI:29105"/>
    </ligand>
</feature>
<dbReference type="FunFam" id="3.30.1600.10:FF:000013">
    <property type="entry name" value="NAD-dependent protein deacetylase sirtuin-1"/>
    <property type="match status" value="1"/>
</dbReference>
<dbReference type="SUPFAM" id="SSF52467">
    <property type="entry name" value="DHS-like NAD/FAD-binding domain"/>
    <property type="match status" value="1"/>
</dbReference>
<dbReference type="Proteomes" id="UP000789390">
    <property type="component" value="Unassembled WGS sequence"/>
</dbReference>
<dbReference type="Pfam" id="PF02146">
    <property type="entry name" value="SIR2"/>
    <property type="match status" value="1"/>
</dbReference>
<evidence type="ECO:0000256" key="10">
    <source>
        <dbReference type="PROSITE-ProRule" id="PRU00236"/>
    </source>
</evidence>
<feature type="binding site" evidence="10">
    <location>
        <position position="312"/>
    </location>
    <ligand>
        <name>Zn(2+)</name>
        <dbReference type="ChEBI" id="CHEBI:29105"/>
    </ligand>
</feature>
<dbReference type="GO" id="GO:0070403">
    <property type="term" value="F:NAD+ binding"/>
    <property type="evidence" value="ECO:0007669"/>
    <property type="project" value="InterPro"/>
</dbReference>
<feature type="compositionally biased region" description="Acidic residues" evidence="11">
    <location>
        <begin position="560"/>
        <end position="572"/>
    </location>
</feature>
<dbReference type="GO" id="GO:0033553">
    <property type="term" value="C:rDNA heterochromatin"/>
    <property type="evidence" value="ECO:0007669"/>
    <property type="project" value="TreeGrafter"/>
</dbReference>
<dbReference type="CDD" id="cd01408">
    <property type="entry name" value="SIRT1"/>
    <property type="match status" value="1"/>
</dbReference>
<dbReference type="InterPro" id="IPR029035">
    <property type="entry name" value="DHS-like_NAD/FAD-binding_dom"/>
</dbReference>
<dbReference type="InterPro" id="IPR026591">
    <property type="entry name" value="Sirtuin_cat_small_dom_sf"/>
</dbReference>
<evidence type="ECO:0000256" key="6">
    <source>
        <dbReference type="ARBA" id="ARBA00022723"/>
    </source>
</evidence>
<feature type="compositionally biased region" description="Low complexity" evidence="11">
    <location>
        <begin position="573"/>
        <end position="587"/>
    </location>
</feature>
<gene>
    <name evidence="13" type="ORF">DGAL_LOCUS16207</name>
</gene>